<dbReference type="EC" id="2.3.1.275" evidence="10"/>
<keyword evidence="1 10" id="KW-1003">Cell membrane</keyword>
<dbReference type="KEGG" id="hat:RC74_08005"/>
<protein>
    <recommendedName>
        <fullName evidence="10">Glycerol-3-phosphate acyltransferase</fullName>
    </recommendedName>
    <alternativeName>
        <fullName evidence="10">Acyl-PO4 G3P acyltransferase</fullName>
    </alternativeName>
    <alternativeName>
        <fullName evidence="10">Acyl-phosphate--glycerol-3-phosphate acyltransferase</fullName>
    </alternativeName>
    <alternativeName>
        <fullName evidence="10">G3P acyltransferase</fullName>
        <shortName evidence="10">GPAT</shortName>
        <ecNumber evidence="10">2.3.1.275</ecNumber>
    </alternativeName>
    <alternativeName>
        <fullName evidence="10">Lysophosphatidic acid synthase</fullName>
        <shortName evidence="10">LPA synthase</shortName>
    </alternativeName>
</protein>
<dbReference type="RefSeq" id="WP_039001776.1">
    <property type="nucleotide sequence ID" value="NZ_CP014327.1"/>
</dbReference>
<keyword evidence="11" id="KW-0012">Acyltransferase</keyword>
<evidence type="ECO:0000256" key="10">
    <source>
        <dbReference type="HAMAP-Rule" id="MF_01043"/>
    </source>
</evidence>
<dbReference type="UniPathway" id="UPA00085"/>
<dbReference type="STRING" id="1579316.RC74_08005"/>
<dbReference type="EMBL" id="CP014327">
    <property type="protein sequence ID" value="AML51207.1"/>
    <property type="molecule type" value="Genomic_DNA"/>
</dbReference>
<proteinExistence type="inferred from homology"/>
<evidence type="ECO:0000313" key="11">
    <source>
        <dbReference type="EMBL" id="AML51207.1"/>
    </source>
</evidence>
<keyword evidence="9 10" id="KW-1208">Phospholipid metabolism</keyword>
<keyword evidence="6 10" id="KW-0443">Lipid metabolism</keyword>
<evidence type="ECO:0000256" key="7">
    <source>
        <dbReference type="ARBA" id="ARBA00023136"/>
    </source>
</evidence>
<keyword evidence="2 10" id="KW-0444">Lipid biosynthesis</keyword>
<keyword evidence="4 10" id="KW-0812">Transmembrane</keyword>
<dbReference type="OrthoDB" id="9777124at2"/>
<organism evidence="11 12">
    <name type="scientific">Falsihalocynthiibacter arcticus</name>
    <dbReference type="NCBI Taxonomy" id="1579316"/>
    <lineage>
        <taxon>Bacteria</taxon>
        <taxon>Pseudomonadati</taxon>
        <taxon>Pseudomonadota</taxon>
        <taxon>Alphaproteobacteria</taxon>
        <taxon>Rhodobacterales</taxon>
        <taxon>Roseobacteraceae</taxon>
        <taxon>Falsihalocynthiibacter</taxon>
    </lineage>
</organism>
<dbReference type="NCBIfam" id="TIGR00023">
    <property type="entry name" value="glycerol-3-phosphate 1-O-acyltransferase PlsY"/>
    <property type="match status" value="1"/>
</dbReference>
<evidence type="ECO:0000256" key="2">
    <source>
        <dbReference type="ARBA" id="ARBA00022516"/>
    </source>
</evidence>
<comment type="caution">
    <text evidence="10">Lacks conserved residue(s) required for the propagation of feature annotation.</text>
</comment>
<dbReference type="GO" id="GO:0008654">
    <property type="term" value="P:phospholipid biosynthetic process"/>
    <property type="evidence" value="ECO:0007669"/>
    <property type="project" value="UniProtKB-UniRule"/>
</dbReference>
<comment type="subunit">
    <text evidence="10">Probably interacts with PlsX.</text>
</comment>
<dbReference type="PANTHER" id="PTHR30309:SF0">
    <property type="entry name" value="GLYCEROL-3-PHOSPHATE ACYLTRANSFERASE-RELATED"/>
    <property type="match status" value="1"/>
</dbReference>
<accession>A0A126UZ87</accession>
<evidence type="ECO:0000256" key="5">
    <source>
        <dbReference type="ARBA" id="ARBA00022989"/>
    </source>
</evidence>
<evidence type="ECO:0000256" key="9">
    <source>
        <dbReference type="ARBA" id="ARBA00023264"/>
    </source>
</evidence>
<dbReference type="InterPro" id="IPR003811">
    <property type="entry name" value="G3P_acylTferase_PlsY"/>
</dbReference>
<comment type="function">
    <text evidence="10">Catalyzes the transfer of an acyl group from acyl-phosphate (acyl-PO(4)) to glycerol-3-phosphate (G3P) to form lysophosphatidic acid (LPA). This enzyme utilizes acyl-phosphate as fatty acyl donor, but not acyl-CoA or acyl-ACP.</text>
</comment>
<feature type="transmembrane region" description="Helical" evidence="10">
    <location>
        <begin position="116"/>
        <end position="138"/>
    </location>
</feature>
<evidence type="ECO:0000256" key="4">
    <source>
        <dbReference type="ARBA" id="ARBA00022692"/>
    </source>
</evidence>
<keyword evidence="7 10" id="KW-0472">Membrane</keyword>
<evidence type="ECO:0000256" key="8">
    <source>
        <dbReference type="ARBA" id="ARBA00023209"/>
    </source>
</evidence>
<reference evidence="11 12" key="1">
    <citation type="submission" date="2016-02" db="EMBL/GenBank/DDBJ databases">
        <title>Complete genome sequence of Halocynthiibacter arcticus PAMC 20958t from arctic marine sediment.</title>
        <authorList>
            <person name="Lee Y.M."/>
            <person name="Baek K."/>
            <person name="Lee H.K."/>
            <person name="Shin S.C."/>
        </authorList>
    </citation>
    <scope>NUCLEOTIDE SEQUENCE [LARGE SCALE GENOMIC DNA]</scope>
    <source>
        <strain evidence="11">PAMC 20958</strain>
    </source>
</reference>
<keyword evidence="12" id="KW-1185">Reference proteome</keyword>
<sequence length="208" mass="21480">MPIIETSAAVLALAAILGYVLGSIPFGMILAKAMGLGNLREIGSGNIGATNVLRTGNKTAAALTLVLDGGKGAVAVLIAYAMWGEGAAQIAGLAAFLGHCYPVWLKFAGGKGVATYLGIMLALNPIIGLAACGTWLAFAVLLRYSSLAALMAAGFAPVWMVILSRDTTFILGVVLAILIYWRHRANVARLRVGSEPKIGQKKSPKTGA</sequence>
<feature type="transmembrane region" description="Helical" evidence="10">
    <location>
        <begin position="6"/>
        <end position="31"/>
    </location>
</feature>
<evidence type="ECO:0000256" key="1">
    <source>
        <dbReference type="ARBA" id="ARBA00022475"/>
    </source>
</evidence>
<feature type="transmembrane region" description="Helical" evidence="10">
    <location>
        <begin position="158"/>
        <end position="181"/>
    </location>
</feature>
<dbReference type="Pfam" id="PF02660">
    <property type="entry name" value="G3P_acyltransf"/>
    <property type="match status" value="1"/>
</dbReference>
<name>A0A126UZ87_9RHOB</name>
<comment type="catalytic activity">
    <reaction evidence="10">
        <text>an acyl phosphate + sn-glycerol 3-phosphate = a 1-acyl-sn-glycero-3-phosphate + phosphate</text>
        <dbReference type="Rhea" id="RHEA:34075"/>
        <dbReference type="ChEBI" id="CHEBI:43474"/>
        <dbReference type="ChEBI" id="CHEBI:57597"/>
        <dbReference type="ChEBI" id="CHEBI:57970"/>
        <dbReference type="ChEBI" id="CHEBI:59918"/>
        <dbReference type="EC" id="2.3.1.275"/>
    </reaction>
</comment>
<keyword evidence="8 10" id="KW-0594">Phospholipid biosynthesis</keyword>
<keyword evidence="5 10" id="KW-1133">Transmembrane helix</keyword>
<dbReference type="PANTHER" id="PTHR30309">
    <property type="entry name" value="INNER MEMBRANE PROTEIN YGIH"/>
    <property type="match status" value="1"/>
</dbReference>
<comment type="subcellular location">
    <subcellularLocation>
        <location evidence="10">Cell membrane</location>
        <topology evidence="10">Multi-pass membrane protein</topology>
    </subcellularLocation>
</comment>
<dbReference type="SMART" id="SM01207">
    <property type="entry name" value="G3P_acyltransf"/>
    <property type="match status" value="1"/>
</dbReference>
<gene>
    <name evidence="10" type="primary">plsY</name>
    <name evidence="11" type="ORF">RC74_08005</name>
</gene>
<comment type="pathway">
    <text evidence="10">Lipid metabolism; phospholipid metabolism.</text>
</comment>
<dbReference type="HAMAP" id="MF_01043">
    <property type="entry name" value="PlsY"/>
    <property type="match status" value="1"/>
</dbReference>
<dbReference type="AlphaFoldDB" id="A0A126UZ87"/>
<dbReference type="GO" id="GO:0043772">
    <property type="term" value="F:acyl-phosphate glycerol-3-phosphate acyltransferase activity"/>
    <property type="evidence" value="ECO:0007669"/>
    <property type="project" value="UniProtKB-UniRule"/>
</dbReference>
<comment type="similarity">
    <text evidence="10">Belongs to the PlsY family.</text>
</comment>
<evidence type="ECO:0000256" key="6">
    <source>
        <dbReference type="ARBA" id="ARBA00023098"/>
    </source>
</evidence>
<evidence type="ECO:0000256" key="3">
    <source>
        <dbReference type="ARBA" id="ARBA00022679"/>
    </source>
</evidence>
<dbReference type="GO" id="GO:0005886">
    <property type="term" value="C:plasma membrane"/>
    <property type="evidence" value="ECO:0007669"/>
    <property type="project" value="UniProtKB-SubCell"/>
</dbReference>
<dbReference type="Proteomes" id="UP000070371">
    <property type="component" value="Chromosome"/>
</dbReference>
<evidence type="ECO:0000313" key="12">
    <source>
        <dbReference type="Proteomes" id="UP000070371"/>
    </source>
</evidence>
<keyword evidence="3 10" id="KW-0808">Transferase</keyword>